<organism evidence="3 4">
    <name type="scientific">Sphingomonas turrisvirgatae</name>
    <dbReference type="NCBI Taxonomy" id="1888892"/>
    <lineage>
        <taxon>Bacteria</taxon>
        <taxon>Pseudomonadati</taxon>
        <taxon>Pseudomonadota</taxon>
        <taxon>Alphaproteobacteria</taxon>
        <taxon>Sphingomonadales</taxon>
        <taxon>Sphingomonadaceae</taxon>
        <taxon>Sphingomonas</taxon>
    </lineage>
</organism>
<feature type="domain" description="Coenzyme F420 hydrogenase/dehydrogenase beta subunit C-terminal" evidence="2">
    <location>
        <begin position="187"/>
        <end position="355"/>
    </location>
</feature>
<dbReference type="Pfam" id="PF04432">
    <property type="entry name" value="FrhB_FdhB_C"/>
    <property type="match status" value="1"/>
</dbReference>
<dbReference type="EMBL" id="MDDS01000068">
    <property type="protein sequence ID" value="ODP36457.1"/>
    <property type="molecule type" value="Genomic_DNA"/>
</dbReference>
<dbReference type="InterPro" id="IPR007516">
    <property type="entry name" value="Co_F420_Hydgase/DH_bsu_N"/>
</dbReference>
<dbReference type="STRING" id="1888892.BFL28_05545"/>
<keyword evidence="4" id="KW-1185">Reference proteome</keyword>
<dbReference type="GO" id="GO:0052592">
    <property type="term" value="F:oxidoreductase activity, acting on CH or CH2 groups, with an iron-sulfur protein as acceptor"/>
    <property type="evidence" value="ECO:0007669"/>
    <property type="project" value="TreeGrafter"/>
</dbReference>
<evidence type="ECO:0000313" key="4">
    <source>
        <dbReference type="Proteomes" id="UP000094487"/>
    </source>
</evidence>
<evidence type="ECO:0000259" key="2">
    <source>
        <dbReference type="Pfam" id="PF04432"/>
    </source>
</evidence>
<proteinExistence type="predicted"/>
<gene>
    <name evidence="3" type="ORF">BFL28_05545</name>
</gene>
<dbReference type="Proteomes" id="UP000094487">
    <property type="component" value="Unassembled WGS sequence"/>
</dbReference>
<name>A0A1E3LRR6_9SPHN</name>
<protein>
    <submittedName>
        <fullName evidence="3">Coenzyme F420 hydrogenase</fullName>
    </submittedName>
</protein>
<dbReference type="AlphaFoldDB" id="A0A1E3LRR6"/>
<accession>A0A1E3LRR6</accession>
<dbReference type="InterPro" id="IPR007525">
    <property type="entry name" value="FrhB_FdhB_C"/>
</dbReference>
<dbReference type="PANTHER" id="PTHR31332:SF0">
    <property type="entry name" value="7-HYDROXYMETHYL CHLOROPHYLL A REDUCTASE, CHLOROPLASTIC"/>
    <property type="match status" value="1"/>
</dbReference>
<reference evidence="3 4" key="1">
    <citation type="submission" date="2016-08" db="EMBL/GenBank/DDBJ databases">
        <title>Draft genome of the agarase producing Sphingomonas sp. MCT13.</title>
        <authorList>
            <person name="D'Andrea M.M."/>
            <person name="Rossolini G.M."/>
            <person name="Thaller M.C."/>
        </authorList>
    </citation>
    <scope>NUCLEOTIDE SEQUENCE [LARGE SCALE GENOMIC DNA]</scope>
    <source>
        <strain evidence="3 4">MCT13</strain>
    </source>
</reference>
<comment type="caution">
    <text evidence="3">The sequence shown here is derived from an EMBL/GenBank/DDBJ whole genome shotgun (WGS) entry which is preliminary data.</text>
</comment>
<evidence type="ECO:0000259" key="1">
    <source>
        <dbReference type="Pfam" id="PF04422"/>
    </source>
</evidence>
<dbReference type="InterPro" id="IPR045220">
    <property type="entry name" value="FRHB/FDHB/HCAR-like"/>
</dbReference>
<feature type="domain" description="Coenzyme F420 hydrogenase/dehydrogenase beta subunit N-terminal" evidence="1">
    <location>
        <begin position="100"/>
        <end position="177"/>
    </location>
</feature>
<evidence type="ECO:0000313" key="3">
    <source>
        <dbReference type="EMBL" id="ODP36457.1"/>
    </source>
</evidence>
<dbReference type="PANTHER" id="PTHR31332">
    <property type="entry name" value="7-HYDROXYMETHYL CHLOROPHYLL A REDUCTASE, CHLOROPLASTIC"/>
    <property type="match status" value="1"/>
</dbReference>
<sequence length="468" mass="51909">MSSPARSWRRRLAEPLTPRDVAQAGLCIGCGACGAGQGALAWDRFGQLKPADDWAGNAVPAFDQFCPFSPDARNEDAIAAERFPAPARRDERIGSFEAAYVGHVAEGEYRAGGSSGGMVSWVAAELLRRGLIDGVAHVVPVDPTRGDRFFRYRISRSVDEIGEGARSRYYPVELSAVFDEIRAVPGRYAIVGVPCFIKATNLLRDVDSVIAERVAFTLGLFCGHMKSARLVESFAWQLNAPMDQVRAVEYRQKNPDRPANWYTAHLTLADGSARWQDWMHLADGDWGAGFFQNNACNYCDDVMGETADIAFGDAWVEPYSSDGRGTNVVIVRSPEVQRIVAEAIGERRLTLDPVDADFIANTQAAGLRQRRDGLAYRLRFAPPRLPLRKRVAPGGEALPLRRKLIYRTRRRISSGSHRLFATARALHWPRLYLSWARLALGLYGALAYLRGPLGRLVGRLSDDDRNSW</sequence>
<dbReference type="Pfam" id="PF04422">
    <property type="entry name" value="FrhB_FdhB_N"/>
    <property type="match status" value="1"/>
</dbReference>